<gene>
    <name evidence="1" type="ORF">VB774_14545</name>
</gene>
<keyword evidence="2" id="KW-1185">Reference proteome</keyword>
<proteinExistence type="predicted"/>
<comment type="caution">
    <text evidence="1">The sequence shown here is derived from an EMBL/GenBank/DDBJ whole genome shotgun (WGS) entry which is preliminary data.</text>
</comment>
<organism evidence="1 2">
    <name type="scientific">Pseudanabaena galeata UHCC 0370</name>
    <dbReference type="NCBI Taxonomy" id="3110310"/>
    <lineage>
        <taxon>Bacteria</taxon>
        <taxon>Bacillati</taxon>
        <taxon>Cyanobacteriota</taxon>
        <taxon>Cyanophyceae</taxon>
        <taxon>Pseudanabaenales</taxon>
        <taxon>Pseudanabaenaceae</taxon>
        <taxon>Pseudanabaena</taxon>
    </lineage>
</organism>
<dbReference type="RefSeq" id="WP_323262238.1">
    <property type="nucleotide sequence ID" value="NZ_JAYGIE010000079.1"/>
</dbReference>
<accession>A0ABU5TMR6</accession>
<reference evidence="1 2" key="1">
    <citation type="submission" date="2023-12" db="EMBL/GenBank/DDBJ databases">
        <title>Baltic Sea Cyanobacteria.</title>
        <authorList>
            <person name="Delbaje E."/>
            <person name="Fewer D.P."/>
            <person name="Shishido T.K."/>
        </authorList>
    </citation>
    <scope>NUCLEOTIDE SEQUENCE [LARGE SCALE GENOMIC DNA]</scope>
    <source>
        <strain evidence="1 2">UHCC 0370</strain>
    </source>
</reference>
<dbReference type="Proteomes" id="UP001301388">
    <property type="component" value="Unassembled WGS sequence"/>
</dbReference>
<evidence type="ECO:0000313" key="2">
    <source>
        <dbReference type="Proteomes" id="UP001301388"/>
    </source>
</evidence>
<protein>
    <recommendedName>
        <fullName evidence="3">Antitoxin</fullName>
    </recommendedName>
</protein>
<sequence length="92" mass="10322">MSRQLVLEINDDIYLKLQHQANAARLSVSELLTTQIYRQYGLLSDSNLSNAVEQEARQRLLSYAGTINLGYPTGIDNESIDADLARAYANDF</sequence>
<evidence type="ECO:0008006" key="3">
    <source>
        <dbReference type="Google" id="ProtNLM"/>
    </source>
</evidence>
<evidence type="ECO:0000313" key="1">
    <source>
        <dbReference type="EMBL" id="MEA5478843.1"/>
    </source>
</evidence>
<dbReference type="EMBL" id="JAYGIE010000079">
    <property type="protein sequence ID" value="MEA5478843.1"/>
    <property type="molecule type" value="Genomic_DNA"/>
</dbReference>
<name>A0ABU5TMR6_9CYAN</name>